<dbReference type="InterPro" id="IPR050261">
    <property type="entry name" value="FrsA_esterase"/>
</dbReference>
<dbReference type="Proteomes" id="UP001209701">
    <property type="component" value="Unassembled WGS sequence"/>
</dbReference>
<keyword evidence="2" id="KW-0378">Hydrolase</keyword>
<proteinExistence type="predicted"/>
<dbReference type="SUPFAM" id="SSF53474">
    <property type="entry name" value="alpha/beta-Hydrolases"/>
    <property type="match status" value="1"/>
</dbReference>
<reference evidence="2 3" key="1">
    <citation type="submission" date="2021-11" db="EMBL/GenBank/DDBJ databases">
        <authorList>
            <person name="Liang Q."/>
            <person name="Mou H."/>
            <person name="Liu Z."/>
        </authorList>
    </citation>
    <scope>NUCLEOTIDE SEQUENCE [LARGE SCALE GENOMIC DNA]</scope>
    <source>
        <strain evidence="2 3">CHU3</strain>
    </source>
</reference>
<dbReference type="InterPro" id="IPR029058">
    <property type="entry name" value="AB_hydrolase_fold"/>
</dbReference>
<dbReference type="InterPro" id="IPR025890">
    <property type="entry name" value="Abhydrolase_bac"/>
</dbReference>
<dbReference type="GO" id="GO:0016787">
    <property type="term" value="F:hydrolase activity"/>
    <property type="evidence" value="ECO:0007669"/>
    <property type="project" value="UniProtKB-KW"/>
</dbReference>
<organism evidence="2 3">
    <name type="scientific">Roseateles oligotrophus</name>
    <dbReference type="NCBI Taxonomy" id="1769250"/>
    <lineage>
        <taxon>Bacteria</taxon>
        <taxon>Pseudomonadati</taxon>
        <taxon>Pseudomonadota</taxon>
        <taxon>Betaproteobacteria</taxon>
        <taxon>Burkholderiales</taxon>
        <taxon>Sphaerotilaceae</taxon>
        <taxon>Roseateles</taxon>
    </lineage>
</organism>
<name>A0ABT2YB35_9BURK</name>
<dbReference type="PANTHER" id="PTHR22946">
    <property type="entry name" value="DIENELACTONE HYDROLASE DOMAIN-CONTAINING PROTEIN-RELATED"/>
    <property type="match status" value="1"/>
</dbReference>
<sequence>MRLWRSAALALPSLALLQSGLAQANFQNPGLLAPESQLPVFHQQLRDRLDFSLGWTKEHHAKPQAWTQAGLRKARELMLLPGQDLTPFSAHVIEEQDRGSYVARKLEFNVSADSRVAALLLLPKGKGPFPAVLALHDHGARFDIGKEKLIQPWGDEARERAAAAWAGRYFSGRYPGDELAKRGYVVLAVDALGWSDRSGAGFERDSQQALAANLFNLGSSWAALIATEDIRAAKFLAEMPEVDARHIAALGFSMGAQRAWQVAALSDAVTASIAVNWMAGLQGLMVPGNNQLKGQSSFAMLHPYLARYLDYPDVAALAAPKPMLLYAGAQDALFPLASVSQAFAKMAQVWSAYGAVEQLQTCVWPGGHEFTAPQQQAAFDWLDGQFRRLEQAPQQACGASTFTPLKND</sequence>
<keyword evidence="3" id="KW-1185">Reference proteome</keyword>
<evidence type="ECO:0000256" key="1">
    <source>
        <dbReference type="SAM" id="SignalP"/>
    </source>
</evidence>
<gene>
    <name evidence="2" type="ORF">LNV07_04095</name>
</gene>
<dbReference type="PANTHER" id="PTHR22946:SF8">
    <property type="entry name" value="ACETYL XYLAN ESTERASE DOMAIN-CONTAINING PROTEIN"/>
    <property type="match status" value="1"/>
</dbReference>
<keyword evidence="1" id="KW-0732">Signal</keyword>
<dbReference type="Gene3D" id="3.40.50.1820">
    <property type="entry name" value="alpha/beta hydrolase"/>
    <property type="match status" value="1"/>
</dbReference>
<dbReference type="Pfam" id="PF12715">
    <property type="entry name" value="Abhydrolase_7"/>
    <property type="match status" value="1"/>
</dbReference>
<protein>
    <submittedName>
        <fullName evidence="2">Dienelactone hydrolase family protein</fullName>
    </submittedName>
</protein>
<evidence type="ECO:0000313" key="2">
    <source>
        <dbReference type="EMBL" id="MCV2367275.1"/>
    </source>
</evidence>
<feature type="chain" id="PRO_5047529934" evidence="1">
    <location>
        <begin position="25"/>
        <end position="408"/>
    </location>
</feature>
<comment type="caution">
    <text evidence="2">The sequence shown here is derived from an EMBL/GenBank/DDBJ whole genome shotgun (WGS) entry which is preliminary data.</text>
</comment>
<feature type="signal peptide" evidence="1">
    <location>
        <begin position="1"/>
        <end position="24"/>
    </location>
</feature>
<dbReference type="EMBL" id="JAJIRN010000002">
    <property type="protein sequence ID" value="MCV2367275.1"/>
    <property type="molecule type" value="Genomic_DNA"/>
</dbReference>
<evidence type="ECO:0000313" key="3">
    <source>
        <dbReference type="Proteomes" id="UP001209701"/>
    </source>
</evidence>
<accession>A0ABT2YB35</accession>